<feature type="transmembrane region" description="Helical" evidence="1">
    <location>
        <begin position="62"/>
        <end position="83"/>
    </location>
</feature>
<comment type="caution">
    <text evidence="2">The sequence shown here is derived from an EMBL/GenBank/DDBJ whole genome shotgun (WGS) entry which is preliminary data.</text>
</comment>
<proteinExistence type="predicted"/>
<dbReference type="RefSeq" id="WP_047940157.1">
    <property type="nucleotide sequence ID" value="NZ_CP053989.1"/>
</dbReference>
<sequence>MSIVILRICMVLISWGSLFFLPKSAVKKFLPVTFFSASILLVETLLSLIFKWWEVKGGLKSLVADALGFIFGPFAAINIGIFHFTYKRFLVYTLVNLIMDLIFAFPLNSFFQKAGFYKLKKFTSIHLFLIAYGLSFLNYWFQKFIISDKKIRTAS</sequence>
<reference evidence="2 3" key="1">
    <citation type="submission" date="2015-05" db="EMBL/GenBank/DDBJ databases">
        <title>Whole genome sequence and identification of bacterial endophytes from Costus igneus.</title>
        <authorList>
            <person name="Lee Y.P."/>
            <person name="Gan H.M."/>
            <person name="Eng W."/>
            <person name="Wheatley M.S."/>
            <person name="Caraballo A."/>
            <person name="Polter S."/>
            <person name="Savka M.A."/>
            <person name="Hudson A.O."/>
        </authorList>
    </citation>
    <scope>NUCLEOTIDE SEQUENCE [LARGE SCALE GENOMIC DNA]</scope>
    <source>
        <strain evidence="2 3">RIT379</strain>
    </source>
</reference>
<evidence type="ECO:0000313" key="2">
    <source>
        <dbReference type="EMBL" id="KLV28462.1"/>
    </source>
</evidence>
<dbReference type="GeneID" id="56349328"/>
<evidence type="ECO:0000256" key="1">
    <source>
        <dbReference type="SAM" id="Phobius"/>
    </source>
</evidence>
<keyword evidence="1" id="KW-1133">Transmembrane helix</keyword>
<gene>
    <name evidence="2" type="ORF">ABW02_01610</name>
</gene>
<keyword evidence="1" id="KW-0472">Membrane</keyword>
<keyword evidence="3" id="KW-1185">Reference proteome</keyword>
<organism evidence="2 3">
    <name type="scientific">Niallia circulans</name>
    <name type="common">Bacillus circulans</name>
    <dbReference type="NCBI Taxonomy" id="1397"/>
    <lineage>
        <taxon>Bacteria</taxon>
        <taxon>Bacillati</taxon>
        <taxon>Bacillota</taxon>
        <taxon>Bacilli</taxon>
        <taxon>Bacillales</taxon>
        <taxon>Bacillaceae</taxon>
        <taxon>Niallia</taxon>
    </lineage>
</organism>
<accession>A0A0J1IR76</accession>
<feature type="transmembrane region" description="Helical" evidence="1">
    <location>
        <begin position="29"/>
        <end position="50"/>
    </location>
</feature>
<dbReference type="OrthoDB" id="1683771at2"/>
<name>A0A0J1IR76_NIACI</name>
<dbReference type="EMBL" id="LDPH01000001">
    <property type="protein sequence ID" value="KLV28462.1"/>
    <property type="molecule type" value="Genomic_DNA"/>
</dbReference>
<evidence type="ECO:0000313" key="3">
    <source>
        <dbReference type="Proteomes" id="UP000036045"/>
    </source>
</evidence>
<dbReference type="PATRIC" id="fig|1397.4.peg.359"/>
<protein>
    <submittedName>
        <fullName evidence="2">Uncharacterized protein</fullName>
    </submittedName>
</protein>
<feature type="transmembrane region" description="Helical" evidence="1">
    <location>
        <begin position="5"/>
        <end position="23"/>
    </location>
</feature>
<feature type="transmembrane region" description="Helical" evidence="1">
    <location>
        <begin position="89"/>
        <end position="111"/>
    </location>
</feature>
<dbReference type="AlphaFoldDB" id="A0A0J1IR76"/>
<feature type="transmembrane region" description="Helical" evidence="1">
    <location>
        <begin position="123"/>
        <end position="141"/>
    </location>
</feature>
<dbReference type="Proteomes" id="UP000036045">
    <property type="component" value="Unassembled WGS sequence"/>
</dbReference>
<keyword evidence="1" id="KW-0812">Transmembrane</keyword>